<evidence type="ECO:0000256" key="1">
    <source>
        <dbReference type="SAM" id="MobiDB-lite"/>
    </source>
</evidence>
<evidence type="ECO:0000313" key="2">
    <source>
        <dbReference type="EMBL" id="KNC84326.1"/>
    </source>
</evidence>
<feature type="region of interest" description="Disordered" evidence="1">
    <location>
        <begin position="1"/>
        <end position="90"/>
    </location>
</feature>
<dbReference type="Proteomes" id="UP000054560">
    <property type="component" value="Unassembled WGS sequence"/>
</dbReference>
<dbReference type="AlphaFoldDB" id="A0A0L0G643"/>
<dbReference type="GeneID" id="25903954"/>
<feature type="compositionally biased region" description="Low complexity" evidence="1">
    <location>
        <begin position="38"/>
        <end position="47"/>
    </location>
</feature>
<feature type="compositionally biased region" description="Low complexity" evidence="1">
    <location>
        <begin position="13"/>
        <end position="26"/>
    </location>
</feature>
<organism evidence="2 3">
    <name type="scientific">Sphaeroforma arctica JP610</name>
    <dbReference type="NCBI Taxonomy" id="667725"/>
    <lineage>
        <taxon>Eukaryota</taxon>
        <taxon>Ichthyosporea</taxon>
        <taxon>Ichthyophonida</taxon>
        <taxon>Sphaeroforma</taxon>
    </lineage>
</organism>
<name>A0A0L0G643_9EUKA</name>
<proteinExistence type="predicted"/>
<keyword evidence="3" id="KW-1185">Reference proteome</keyword>
<dbReference type="EMBL" id="KQ241772">
    <property type="protein sequence ID" value="KNC84326.1"/>
    <property type="molecule type" value="Genomic_DNA"/>
</dbReference>
<evidence type="ECO:0000313" key="3">
    <source>
        <dbReference type="Proteomes" id="UP000054560"/>
    </source>
</evidence>
<gene>
    <name evidence="2" type="ORF">SARC_03450</name>
</gene>
<protein>
    <submittedName>
        <fullName evidence="2">Uncharacterized protein</fullName>
    </submittedName>
</protein>
<sequence>MSRGAIGETPNIDSHQSSDSGFSSSKTDSDMPTILWGSSSATSSDSDQAYQPTTKREEGIISLDQTRVMEGKSNNLQLYNQEENRSEVTH</sequence>
<accession>A0A0L0G643</accession>
<reference evidence="2 3" key="1">
    <citation type="submission" date="2011-02" db="EMBL/GenBank/DDBJ databases">
        <title>The Genome Sequence of Sphaeroforma arctica JP610.</title>
        <authorList>
            <consortium name="The Broad Institute Genome Sequencing Platform"/>
            <person name="Russ C."/>
            <person name="Cuomo C."/>
            <person name="Young S.K."/>
            <person name="Zeng Q."/>
            <person name="Gargeya S."/>
            <person name="Alvarado L."/>
            <person name="Berlin A."/>
            <person name="Chapman S.B."/>
            <person name="Chen Z."/>
            <person name="Freedman E."/>
            <person name="Gellesch M."/>
            <person name="Goldberg J."/>
            <person name="Griggs A."/>
            <person name="Gujja S."/>
            <person name="Heilman E."/>
            <person name="Heiman D."/>
            <person name="Howarth C."/>
            <person name="Mehta T."/>
            <person name="Neiman D."/>
            <person name="Pearson M."/>
            <person name="Roberts A."/>
            <person name="Saif S."/>
            <person name="Shea T."/>
            <person name="Shenoy N."/>
            <person name="Sisk P."/>
            <person name="Stolte C."/>
            <person name="Sykes S."/>
            <person name="White J."/>
            <person name="Yandava C."/>
            <person name="Burger G."/>
            <person name="Gray M.W."/>
            <person name="Holland P.W.H."/>
            <person name="King N."/>
            <person name="Lang F.B.F."/>
            <person name="Roger A.J."/>
            <person name="Ruiz-Trillo I."/>
            <person name="Haas B."/>
            <person name="Nusbaum C."/>
            <person name="Birren B."/>
        </authorList>
    </citation>
    <scope>NUCLEOTIDE SEQUENCE [LARGE SCALE GENOMIC DNA]</scope>
    <source>
        <strain evidence="2 3">JP610</strain>
    </source>
</reference>
<feature type="compositionally biased region" description="Polar residues" evidence="1">
    <location>
        <begin position="72"/>
        <end position="81"/>
    </location>
</feature>
<dbReference type="RefSeq" id="XP_014158228.1">
    <property type="nucleotide sequence ID" value="XM_014302753.1"/>
</dbReference>